<evidence type="ECO:0000313" key="4">
    <source>
        <dbReference type="Proteomes" id="UP000725649"/>
    </source>
</evidence>
<name>A0A928DPJ2_9BACT</name>
<accession>A0A928DPJ2</accession>
<dbReference type="Pfam" id="PF09972">
    <property type="entry name" value="DUF2207"/>
    <property type="match status" value="1"/>
</dbReference>
<proteinExistence type="predicted"/>
<organism evidence="3 4">
    <name type="scientific">Candidatus Avelusimicrobium gallicola</name>
    <dbReference type="NCBI Taxonomy" id="2562704"/>
    <lineage>
        <taxon>Bacteria</taxon>
        <taxon>Pseudomonadati</taxon>
        <taxon>Elusimicrobiota</taxon>
        <taxon>Elusimicrobia</taxon>
        <taxon>Elusimicrobiales</taxon>
        <taxon>Elusimicrobiaceae</taxon>
        <taxon>Candidatus Avelusimicrobium</taxon>
    </lineage>
</organism>
<dbReference type="InterPro" id="IPR018702">
    <property type="entry name" value="DUF2207"/>
</dbReference>
<feature type="domain" description="DUF2207" evidence="2">
    <location>
        <begin position="24"/>
        <end position="206"/>
    </location>
</feature>
<evidence type="ECO:0000256" key="1">
    <source>
        <dbReference type="SAM" id="SignalP"/>
    </source>
</evidence>
<comment type="caution">
    <text evidence="3">The sequence shown here is derived from an EMBL/GenBank/DDBJ whole genome shotgun (WGS) entry which is preliminary data.</text>
</comment>
<protein>
    <submittedName>
        <fullName evidence="3">DUF2207 domain-containing protein</fullName>
    </submittedName>
</protein>
<gene>
    <name evidence="3" type="ORF">E7027_00570</name>
</gene>
<evidence type="ECO:0000259" key="2">
    <source>
        <dbReference type="Pfam" id="PF09972"/>
    </source>
</evidence>
<feature type="signal peptide" evidence="1">
    <location>
        <begin position="1"/>
        <end position="19"/>
    </location>
</feature>
<sequence>MKKIILSLLFLLSFSWCCACDTEKILRFDVLTQISADSSVTVRERILVCSTSKEIKRGIFRTLAKKGLDRYEILSVSRDGQKEEFSKTEDSKTLTLRIGNPEKIISKGVHAYDIHYRVFGALRYHKNFDEFYWNLTGNDWKFEIEKAAVHVALPKGASLVKNGVSLYAGRSGAKGSERTAQSVENLFFYTTTPLAPGEGFTISLAWNKGAVTEPTLTEKIKSTWLFSSVMQCWEKMKAYIKNFYK</sequence>
<feature type="chain" id="PRO_5037969416" evidence="1">
    <location>
        <begin position="20"/>
        <end position="245"/>
    </location>
</feature>
<dbReference type="Proteomes" id="UP000725649">
    <property type="component" value="Unassembled WGS sequence"/>
</dbReference>
<keyword evidence="1" id="KW-0732">Signal</keyword>
<dbReference type="EMBL" id="SUVG01000001">
    <property type="protein sequence ID" value="MBE6420635.1"/>
    <property type="molecule type" value="Genomic_DNA"/>
</dbReference>
<dbReference type="AlphaFoldDB" id="A0A928DPJ2"/>
<evidence type="ECO:0000313" key="3">
    <source>
        <dbReference type="EMBL" id="MBE6420635.1"/>
    </source>
</evidence>
<reference evidence="3" key="1">
    <citation type="submission" date="2019-04" db="EMBL/GenBank/DDBJ databases">
        <title>Evolution of Biomass-Degrading Anaerobic Consortia Revealed by Metagenomics.</title>
        <authorList>
            <person name="Peng X."/>
        </authorList>
    </citation>
    <scope>NUCLEOTIDE SEQUENCE</scope>
    <source>
        <strain evidence="3">SIG66</strain>
    </source>
</reference>